<dbReference type="PANTHER" id="PTHR12861">
    <property type="entry name" value="TRANSLOCON-ASSOCIATED PROTEIN, BETA SUBUNIT PRECURSOR TRAP-BETA SIGNAL SEQUENCE RECEPTOR BETA SUBUNIT"/>
    <property type="match status" value="1"/>
</dbReference>
<dbReference type="Proteomes" id="UP000823388">
    <property type="component" value="Chromosome 3N"/>
</dbReference>
<dbReference type="AlphaFoldDB" id="A0A8T0UGM8"/>
<evidence type="ECO:0000256" key="1">
    <source>
        <dbReference type="SAM" id="SignalP"/>
    </source>
</evidence>
<evidence type="ECO:0000313" key="3">
    <source>
        <dbReference type="Proteomes" id="UP000823388"/>
    </source>
</evidence>
<dbReference type="EMBL" id="CM029042">
    <property type="protein sequence ID" value="KAG2621517.1"/>
    <property type="molecule type" value="Genomic_DNA"/>
</dbReference>
<keyword evidence="3" id="KW-1185">Reference proteome</keyword>
<feature type="chain" id="PRO_5035829576" description="Translocon-associated protein subunit beta" evidence="1">
    <location>
        <begin position="23"/>
        <end position="184"/>
    </location>
</feature>
<gene>
    <name evidence="2" type="ORF">PVAP13_3NG319200</name>
</gene>
<protein>
    <recommendedName>
        <fullName evidence="4">Translocon-associated protein subunit beta</fullName>
    </recommendedName>
</protein>
<feature type="signal peptide" evidence="1">
    <location>
        <begin position="1"/>
        <end position="22"/>
    </location>
</feature>
<comment type="caution">
    <text evidence="2">The sequence shown here is derived from an EMBL/GenBank/DDBJ whole genome shotgun (WGS) entry which is preliminary data.</text>
</comment>
<dbReference type="PANTHER" id="PTHR12861:SF3">
    <property type="entry name" value="TRANSLOCON-ASSOCIATED PROTEIN SUBUNIT BETA"/>
    <property type="match status" value="1"/>
</dbReference>
<evidence type="ECO:0008006" key="4">
    <source>
        <dbReference type="Google" id="ProtNLM"/>
    </source>
</evidence>
<evidence type="ECO:0000313" key="2">
    <source>
        <dbReference type="EMBL" id="KAG2621517.1"/>
    </source>
</evidence>
<dbReference type="Pfam" id="PF05753">
    <property type="entry name" value="TRAP_beta"/>
    <property type="match status" value="1"/>
</dbReference>
<keyword evidence="1" id="KW-0732">Signal</keyword>
<sequence length="184" mass="19983">MARSLALVALLLLGLAAAAASAADAPFVVAHKKVSLSRPKPGVERVAVSLDLYNQGSATAYDVTINDDSWPTEAFELVTGEKSKTLERLDPGATASHTFVLETKTQGRFQGSPAVITYRVPTKTALQVLSFTSTVPTFLMLCILYYSLYFIHCNCSTDSIMLNQCFLHVEGGLLNPHLPTRYSR</sequence>
<accession>A0A8T0UGM8</accession>
<organism evidence="2 3">
    <name type="scientific">Panicum virgatum</name>
    <name type="common">Blackwell switchgrass</name>
    <dbReference type="NCBI Taxonomy" id="38727"/>
    <lineage>
        <taxon>Eukaryota</taxon>
        <taxon>Viridiplantae</taxon>
        <taxon>Streptophyta</taxon>
        <taxon>Embryophyta</taxon>
        <taxon>Tracheophyta</taxon>
        <taxon>Spermatophyta</taxon>
        <taxon>Magnoliopsida</taxon>
        <taxon>Liliopsida</taxon>
        <taxon>Poales</taxon>
        <taxon>Poaceae</taxon>
        <taxon>PACMAD clade</taxon>
        <taxon>Panicoideae</taxon>
        <taxon>Panicodae</taxon>
        <taxon>Paniceae</taxon>
        <taxon>Panicinae</taxon>
        <taxon>Panicum</taxon>
        <taxon>Panicum sect. Hiantes</taxon>
    </lineage>
</organism>
<reference evidence="2" key="1">
    <citation type="submission" date="2020-05" db="EMBL/GenBank/DDBJ databases">
        <title>WGS assembly of Panicum virgatum.</title>
        <authorList>
            <person name="Lovell J.T."/>
            <person name="Jenkins J."/>
            <person name="Shu S."/>
            <person name="Juenger T.E."/>
            <person name="Schmutz J."/>
        </authorList>
    </citation>
    <scope>NUCLEOTIDE SEQUENCE</scope>
    <source>
        <strain evidence="2">AP13</strain>
    </source>
</reference>
<dbReference type="GO" id="GO:0005783">
    <property type="term" value="C:endoplasmic reticulum"/>
    <property type="evidence" value="ECO:0007669"/>
    <property type="project" value="TreeGrafter"/>
</dbReference>
<name>A0A8T0UGM8_PANVG</name>
<proteinExistence type="predicted"/>